<comment type="caution">
    <text evidence="2">The sequence shown here is derived from an EMBL/GenBank/DDBJ whole genome shotgun (WGS) entry which is preliminary data.</text>
</comment>
<dbReference type="PANTHER" id="PTHR36364:SF1">
    <property type="entry name" value="OS03G0203000 PROTEIN"/>
    <property type="match status" value="1"/>
</dbReference>
<feature type="compositionally biased region" description="Basic and acidic residues" evidence="1">
    <location>
        <begin position="200"/>
        <end position="243"/>
    </location>
</feature>
<feature type="region of interest" description="Disordered" evidence="1">
    <location>
        <begin position="1"/>
        <end position="105"/>
    </location>
</feature>
<protein>
    <submittedName>
        <fullName evidence="2">Uncharacterized protein</fullName>
    </submittedName>
</protein>
<feature type="region of interest" description="Disordered" evidence="1">
    <location>
        <begin position="151"/>
        <end position="253"/>
    </location>
</feature>
<gene>
    <name evidence="2" type="ORF">SSX86_021036</name>
</gene>
<proteinExistence type="predicted"/>
<organism evidence="2 3">
    <name type="scientific">Deinandra increscens subsp. villosa</name>
    <dbReference type="NCBI Taxonomy" id="3103831"/>
    <lineage>
        <taxon>Eukaryota</taxon>
        <taxon>Viridiplantae</taxon>
        <taxon>Streptophyta</taxon>
        <taxon>Embryophyta</taxon>
        <taxon>Tracheophyta</taxon>
        <taxon>Spermatophyta</taxon>
        <taxon>Magnoliopsida</taxon>
        <taxon>eudicotyledons</taxon>
        <taxon>Gunneridae</taxon>
        <taxon>Pentapetalae</taxon>
        <taxon>asterids</taxon>
        <taxon>campanulids</taxon>
        <taxon>Asterales</taxon>
        <taxon>Asteraceae</taxon>
        <taxon>Asteroideae</taxon>
        <taxon>Heliantheae alliance</taxon>
        <taxon>Madieae</taxon>
        <taxon>Madiinae</taxon>
        <taxon>Deinandra</taxon>
    </lineage>
</organism>
<dbReference type="Proteomes" id="UP001408789">
    <property type="component" value="Unassembled WGS sequence"/>
</dbReference>
<evidence type="ECO:0000313" key="2">
    <source>
        <dbReference type="EMBL" id="KAK9060332.1"/>
    </source>
</evidence>
<feature type="compositionally biased region" description="Basic and acidic residues" evidence="1">
    <location>
        <begin position="78"/>
        <end position="89"/>
    </location>
</feature>
<sequence length="287" mass="33110">MSRLDSDSRHHRSRLHREPSPKRVRRDGKTAADQPTSNLNSAKHMDRDHKPHHRLQNSVSLEPAIAPDSKIKTGALSKDSDKKSNGYHERTKRSSNNIEPPRSRSHNQVSLEDNFVELLLIFLHLLYFTDMLIASYDEREWWKDYKSGITTNRSSNNGDIKPKDEKTRFDGLDKVESDSKQPSKRRPSFRETKLPVNAEESERTRPPVDQPETRLSNRNETQRMKFEPRDRYGGGSVRGRDRFNGQQLLSGGRVEKWKHDLYDDANTSPASKNEEDQIAKVEALLAS</sequence>
<keyword evidence="3" id="KW-1185">Reference proteome</keyword>
<dbReference type="PANTHER" id="PTHR36364">
    <property type="entry name" value="OS03G0203000 PROTEIN"/>
    <property type="match status" value="1"/>
</dbReference>
<feature type="compositionally biased region" description="Basic and acidic residues" evidence="1">
    <location>
        <begin position="160"/>
        <end position="181"/>
    </location>
</feature>
<reference evidence="2 3" key="1">
    <citation type="submission" date="2024-04" db="EMBL/GenBank/DDBJ databases">
        <title>The reference genome of an endangered Asteraceae, Deinandra increscens subsp. villosa, native to the Central Coast of California.</title>
        <authorList>
            <person name="Guilliams M."/>
            <person name="Hasenstab-Lehman K."/>
            <person name="Meyer R."/>
            <person name="Mcevoy S."/>
        </authorList>
    </citation>
    <scope>NUCLEOTIDE SEQUENCE [LARGE SCALE GENOMIC DNA]</scope>
    <source>
        <tissue evidence="2">Leaf</tissue>
    </source>
</reference>
<dbReference type="AlphaFoldDB" id="A0AAP0CU45"/>
<name>A0AAP0CU45_9ASTR</name>
<accession>A0AAP0CU45</accession>
<evidence type="ECO:0000256" key="1">
    <source>
        <dbReference type="SAM" id="MobiDB-lite"/>
    </source>
</evidence>
<dbReference type="EMBL" id="JBCNJP010000020">
    <property type="protein sequence ID" value="KAK9060332.1"/>
    <property type="molecule type" value="Genomic_DNA"/>
</dbReference>
<evidence type="ECO:0000313" key="3">
    <source>
        <dbReference type="Proteomes" id="UP001408789"/>
    </source>
</evidence>